<dbReference type="EMBL" id="JAURUE010000001">
    <property type="protein sequence ID" value="MDP9609806.1"/>
    <property type="molecule type" value="Genomic_DNA"/>
</dbReference>
<comment type="caution">
    <text evidence="1">The sequence shown here is derived from an EMBL/GenBank/DDBJ whole genome shotgun (WGS) entry which is preliminary data.</text>
</comment>
<keyword evidence="2" id="KW-1185">Reference proteome</keyword>
<gene>
    <name evidence="1" type="ORF">JOF35_002083</name>
</gene>
<evidence type="ECO:0000313" key="1">
    <source>
        <dbReference type="EMBL" id="MDP9609806.1"/>
    </source>
</evidence>
<proteinExistence type="predicted"/>
<protein>
    <submittedName>
        <fullName evidence="1">Uncharacterized protein</fullName>
    </submittedName>
</protein>
<dbReference type="Proteomes" id="UP001234880">
    <property type="component" value="Unassembled WGS sequence"/>
</dbReference>
<reference evidence="1 2" key="1">
    <citation type="submission" date="2023-07" db="EMBL/GenBank/DDBJ databases">
        <title>Sequencing the genomes of 1000 actinobacteria strains.</title>
        <authorList>
            <person name="Klenk H.-P."/>
        </authorList>
    </citation>
    <scope>NUCLEOTIDE SEQUENCE [LARGE SCALE GENOMIC DNA]</scope>
    <source>
        <strain evidence="1 2">DSM 41600</strain>
    </source>
</reference>
<evidence type="ECO:0000313" key="2">
    <source>
        <dbReference type="Proteomes" id="UP001234880"/>
    </source>
</evidence>
<accession>A0ABT9KMZ2</accession>
<organism evidence="1 2">
    <name type="scientific">Streptomyces demainii</name>
    <dbReference type="NCBI Taxonomy" id="588122"/>
    <lineage>
        <taxon>Bacteria</taxon>
        <taxon>Bacillati</taxon>
        <taxon>Actinomycetota</taxon>
        <taxon>Actinomycetes</taxon>
        <taxon>Kitasatosporales</taxon>
        <taxon>Streptomycetaceae</taxon>
        <taxon>Streptomyces</taxon>
    </lineage>
</organism>
<sequence length="84" mass="8139">MTDTPVPHEFTSPACLVRSAEITGITGVTGITGSTGIAGVTGAVGTAAAAPSSPEDDDLVIEDLSGAVWPLAAPGICICTVGAE</sequence>
<dbReference type="RefSeq" id="WP_307110442.1">
    <property type="nucleotide sequence ID" value="NZ_JAURUE010000001.1"/>
</dbReference>
<name>A0ABT9KMZ2_9ACTN</name>